<proteinExistence type="inferred from homology"/>
<evidence type="ECO:0000256" key="2">
    <source>
        <dbReference type="ARBA" id="ARBA00022670"/>
    </source>
</evidence>
<dbReference type="Gene3D" id="2.40.10.120">
    <property type="match status" value="1"/>
</dbReference>
<organism evidence="6 7">
    <name type="scientific">Candidatus Thiopontia autotrophica</name>
    <dbReference type="NCBI Taxonomy" id="2841688"/>
    <lineage>
        <taxon>Bacteria</taxon>
        <taxon>Pseudomonadati</taxon>
        <taxon>Pseudomonadota</taxon>
        <taxon>Gammaproteobacteria</taxon>
        <taxon>Candidatus Thiopontia</taxon>
    </lineage>
</organism>
<evidence type="ECO:0000313" key="6">
    <source>
        <dbReference type="EMBL" id="MBC8519372.1"/>
    </source>
</evidence>
<evidence type="ECO:0000256" key="4">
    <source>
        <dbReference type="ARBA" id="ARBA00022825"/>
    </source>
</evidence>
<dbReference type="FunFam" id="2.40.10.10:FF:000001">
    <property type="entry name" value="Periplasmic serine protease DegS"/>
    <property type="match status" value="1"/>
</dbReference>
<evidence type="ECO:0000259" key="5">
    <source>
        <dbReference type="PROSITE" id="PS50106"/>
    </source>
</evidence>
<dbReference type="InterPro" id="IPR036034">
    <property type="entry name" value="PDZ_sf"/>
</dbReference>
<dbReference type="Proteomes" id="UP000654401">
    <property type="component" value="Unassembled WGS sequence"/>
</dbReference>
<gene>
    <name evidence="6" type="ORF">H8D24_03060</name>
</gene>
<dbReference type="InterPro" id="IPR001940">
    <property type="entry name" value="Peptidase_S1C"/>
</dbReference>
<dbReference type="GO" id="GO:0004252">
    <property type="term" value="F:serine-type endopeptidase activity"/>
    <property type="evidence" value="ECO:0007669"/>
    <property type="project" value="InterPro"/>
</dbReference>
<keyword evidence="4" id="KW-0720">Serine protease</keyword>
<dbReference type="PANTHER" id="PTHR22939:SF129">
    <property type="entry name" value="SERINE PROTEASE HTRA2, MITOCHONDRIAL"/>
    <property type="match status" value="1"/>
</dbReference>
<dbReference type="PROSITE" id="PS50106">
    <property type="entry name" value="PDZ"/>
    <property type="match status" value="1"/>
</dbReference>
<dbReference type="SUPFAM" id="SSF50494">
    <property type="entry name" value="Trypsin-like serine proteases"/>
    <property type="match status" value="1"/>
</dbReference>
<keyword evidence="3" id="KW-0378">Hydrolase</keyword>
<dbReference type="SUPFAM" id="SSF50156">
    <property type="entry name" value="PDZ domain-like"/>
    <property type="match status" value="1"/>
</dbReference>
<evidence type="ECO:0000256" key="3">
    <source>
        <dbReference type="ARBA" id="ARBA00022801"/>
    </source>
</evidence>
<dbReference type="AlphaFoldDB" id="A0A8J6P7J4"/>
<feature type="domain" description="PDZ" evidence="5">
    <location>
        <begin position="285"/>
        <end position="339"/>
    </location>
</feature>
<protein>
    <submittedName>
        <fullName evidence="6">Trypsin-like peptidase domain-containing protein</fullName>
    </submittedName>
</protein>
<dbReference type="Pfam" id="PF13365">
    <property type="entry name" value="Trypsin_2"/>
    <property type="match status" value="1"/>
</dbReference>
<evidence type="ECO:0000256" key="1">
    <source>
        <dbReference type="ARBA" id="ARBA00010541"/>
    </source>
</evidence>
<comment type="similarity">
    <text evidence="1">Belongs to the peptidase S1C family.</text>
</comment>
<dbReference type="InterPro" id="IPR009003">
    <property type="entry name" value="Peptidase_S1_PA"/>
</dbReference>
<dbReference type="GO" id="GO:0006508">
    <property type="term" value="P:proteolysis"/>
    <property type="evidence" value="ECO:0007669"/>
    <property type="project" value="UniProtKB-KW"/>
</dbReference>
<sequence length="378" mass="39828">MNQPTTTALIKLFTFALAATFLLMLLRPELFIHSGPIVEIQQSKNSPVGSGPASYADAVAIAAPAVVNINTAKVVTERRITLLDDPIFRHFFGDRLRVVPRKRLETSLGSGVIVSRDGYILTNNHVIDGADEIQISLHDGRSGEAKLIGSDADTDLALLKIEMSDLPAITFGHSTPLRVGDVALAIGNPFGVGQTVTMGIISATNRNQLGISNQENFIQTDAAINPGNSGGALIDASGNLIGVNTAIFSKTGASHGIGFAIPVSTTQHVMRQLIEHGVVQRGWIGVEMQNLTPELAASFGVSTTHGAIVAGLYRNGPAARSGLTPGDIVTHVNGEAIQSGEDVANIALNMEPGSVLEFRGVHNGDTATWRITIAPKEQ</sequence>
<keyword evidence="2" id="KW-0645">Protease</keyword>
<dbReference type="PANTHER" id="PTHR22939">
    <property type="entry name" value="SERINE PROTEASE FAMILY S1C HTRA-RELATED"/>
    <property type="match status" value="1"/>
</dbReference>
<dbReference type="InterPro" id="IPR001478">
    <property type="entry name" value="PDZ"/>
</dbReference>
<reference evidence="6 7" key="1">
    <citation type="submission" date="2020-08" db="EMBL/GenBank/DDBJ databases">
        <title>Bridging the membrane lipid divide: bacteria of the FCB group superphylum have the potential to synthesize archaeal ether lipids.</title>
        <authorList>
            <person name="Villanueva L."/>
            <person name="Von Meijenfeldt F.A.B."/>
            <person name="Westbye A.B."/>
            <person name="Yadav S."/>
            <person name="Hopmans E.C."/>
            <person name="Dutilh B.E."/>
            <person name="Sinninghe Damste J.S."/>
        </authorList>
    </citation>
    <scope>NUCLEOTIDE SEQUENCE [LARGE SCALE GENOMIC DNA]</scope>
    <source>
        <strain evidence="6">NIOZ-UU100</strain>
    </source>
</reference>
<evidence type="ECO:0000313" key="7">
    <source>
        <dbReference type="Proteomes" id="UP000654401"/>
    </source>
</evidence>
<dbReference type="SMART" id="SM00228">
    <property type="entry name" value="PDZ"/>
    <property type="match status" value="1"/>
</dbReference>
<dbReference type="Gene3D" id="2.30.42.10">
    <property type="match status" value="1"/>
</dbReference>
<name>A0A8J6P7J4_9GAMM</name>
<accession>A0A8J6P7J4</accession>
<comment type="caution">
    <text evidence="6">The sequence shown here is derived from an EMBL/GenBank/DDBJ whole genome shotgun (WGS) entry which is preliminary data.</text>
</comment>
<dbReference type="PRINTS" id="PR00834">
    <property type="entry name" value="PROTEASES2C"/>
</dbReference>
<dbReference type="Pfam" id="PF13180">
    <property type="entry name" value="PDZ_2"/>
    <property type="match status" value="1"/>
</dbReference>
<dbReference type="EMBL" id="JACNFK010000022">
    <property type="protein sequence ID" value="MBC8519372.1"/>
    <property type="molecule type" value="Genomic_DNA"/>
</dbReference>